<protein>
    <recommendedName>
        <fullName evidence="3">THAP-type domain-containing protein</fullName>
    </recommendedName>
</protein>
<dbReference type="EMBL" id="CANHGI010000005">
    <property type="protein sequence ID" value="CAI5453823.1"/>
    <property type="molecule type" value="Genomic_DNA"/>
</dbReference>
<gene>
    <name evidence="1" type="ORF">CAMP_LOCUS16460</name>
</gene>
<evidence type="ECO:0000313" key="2">
    <source>
        <dbReference type="Proteomes" id="UP001152747"/>
    </source>
</evidence>
<sequence>MTNVTKNEIQLKKWVDILGPEFAANIKDRKQPPLICRIHFDNLDNSKIRDWCELPRKDENVDFLVPKNPMKKEKIIKKSAKTPKQIDIPEVEIVGEGEDDETPRIVSAECRVCERHRKVKNMTEVPKDFDKLLKWLKVFGEEFYKNLKANDGQNFICLVHLKDILEKLA</sequence>
<dbReference type="Proteomes" id="UP001152747">
    <property type="component" value="Unassembled WGS sequence"/>
</dbReference>
<proteinExistence type="predicted"/>
<dbReference type="AlphaFoldDB" id="A0A9P1J2I3"/>
<comment type="caution">
    <text evidence="1">The sequence shown here is derived from an EMBL/GenBank/DDBJ whole genome shotgun (WGS) entry which is preliminary data.</text>
</comment>
<organism evidence="1 2">
    <name type="scientific">Caenorhabditis angaria</name>
    <dbReference type="NCBI Taxonomy" id="860376"/>
    <lineage>
        <taxon>Eukaryota</taxon>
        <taxon>Metazoa</taxon>
        <taxon>Ecdysozoa</taxon>
        <taxon>Nematoda</taxon>
        <taxon>Chromadorea</taxon>
        <taxon>Rhabditida</taxon>
        <taxon>Rhabditina</taxon>
        <taxon>Rhabditomorpha</taxon>
        <taxon>Rhabditoidea</taxon>
        <taxon>Rhabditidae</taxon>
        <taxon>Peloderinae</taxon>
        <taxon>Caenorhabditis</taxon>
    </lineage>
</organism>
<keyword evidence="2" id="KW-1185">Reference proteome</keyword>
<evidence type="ECO:0008006" key="3">
    <source>
        <dbReference type="Google" id="ProtNLM"/>
    </source>
</evidence>
<name>A0A9P1J2I3_9PELO</name>
<accession>A0A9P1J2I3</accession>
<reference evidence="1" key="1">
    <citation type="submission" date="2022-11" db="EMBL/GenBank/DDBJ databases">
        <authorList>
            <person name="Kikuchi T."/>
        </authorList>
    </citation>
    <scope>NUCLEOTIDE SEQUENCE</scope>
    <source>
        <strain evidence="1">PS1010</strain>
    </source>
</reference>
<evidence type="ECO:0000313" key="1">
    <source>
        <dbReference type="EMBL" id="CAI5453823.1"/>
    </source>
</evidence>